<keyword evidence="3 6" id="KW-0378">Hydrolase</keyword>
<dbReference type="InterPro" id="IPR001915">
    <property type="entry name" value="Peptidase_M48"/>
</dbReference>
<name>A0A7N2N329_QUELO</name>
<evidence type="ECO:0000256" key="3">
    <source>
        <dbReference type="ARBA" id="ARBA00022801"/>
    </source>
</evidence>
<dbReference type="PANTHER" id="PTHR22726:SF1">
    <property type="entry name" value="METALLOENDOPEPTIDASE OMA1, MITOCHONDRIAL"/>
    <property type="match status" value="1"/>
</dbReference>
<keyword evidence="5 6" id="KW-0482">Metalloprotease</keyword>
<dbReference type="GO" id="GO:0046872">
    <property type="term" value="F:metal ion binding"/>
    <property type="evidence" value="ECO:0007669"/>
    <property type="project" value="UniProtKB-KW"/>
</dbReference>
<proteinExistence type="inferred from homology"/>
<dbReference type="GO" id="GO:0004222">
    <property type="term" value="F:metalloendopeptidase activity"/>
    <property type="evidence" value="ECO:0007669"/>
    <property type="project" value="InterPro"/>
</dbReference>
<comment type="cofactor">
    <cofactor evidence="6">
        <name>Zn(2+)</name>
        <dbReference type="ChEBI" id="CHEBI:29105"/>
    </cofactor>
    <text evidence="6">Binds 1 zinc ion per subunit.</text>
</comment>
<dbReference type="GO" id="GO:0016020">
    <property type="term" value="C:membrane"/>
    <property type="evidence" value="ECO:0007669"/>
    <property type="project" value="TreeGrafter"/>
</dbReference>
<dbReference type="InParanoid" id="A0A7N2N329"/>
<evidence type="ECO:0000256" key="6">
    <source>
        <dbReference type="RuleBase" id="RU003983"/>
    </source>
</evidence>
<dbReference type="Pfam" id="PF01435">
    <property type="entry name" value="Peptidase_M48"/>
    <property type="match status" value="1"/>
</dbReference>
<dbReference type="AlphaFoldDB" id="A0A7N2N329"/>
<evidence type="ECO:0000256" key="2">
    <source>
        <dbReference type="ARBA" id="ARBA00022723"/>
    </source>
</evidence>
<dbReference type="Gene3D" id="3.30.2010.10">
    <property type="entry name" value="Metalloproteases ('zincins'), catalytic domain"/>
    <property type="match status" value="1"/>
</dbReference>
<comment type="similarity">
    <text evidence="6">Belongs to the peptidase M48 family.</text>
</comment>
<dbReference type="Proteomes" id="UP000594261">
    <property type="component" value="Chromosome 12"/>
</dbReference>
<dbReference type="InterPro" id="IPR051156">
    <property type="entry name" value="Mito/Outer_Membr_Metalloprot"/>
</dbReference>
<accession>A0A7N2N329</accession>
<sequence length="355" mass="41166">MVPSMGFLGVEVHRMIHTCTRRLYHANYSQQFLNSATTMHSLNLWAQRCMGFCKRHKGSLLLGAFATWVTLSYVRIQIVPYTRQIQLVSNEKEEERRAEFRWKMLMEDCKGNDCLLPLSDPRSIRVQSIAANMIRALKVGLRLEKECKVNGHSCESEINGNFRDYVKPSQMWDHKLLWKPSTKHLDNGKDWEVYVLNCIEKEVALVQSGHVCHFNKRIVISRGLLEGLKSDAELAALIGHQIGHIVGRHIARIYVRFHWNLFRFNHIFSKEKFSPLLEWAWASLHKWNEREANHIGLMLMASAGYDPQAAIEAFKRIGQIYDDNILKRSKEMGNALVVYREVKSLMNLNTVSKMV</sequence>
<evidence type="ECO:0000256" key="5">
    <source>
        <dbReference type="ARBA" id="ARBA00023049"/>
    </source>
</evidence>
<keyword evidence="2" id="KW-0479">Metal-binding</keyword>
<evidence type="ECO:0000256" key="1">
    <source>
        <dbReference type="ARBA" id="ARBA00022670"/>
    </source>
</evidence>
<reference evidence="8" key="2">
    <citation type="submission" date="2021-01" db="UniProtKB">
        <authorList>
            <consortium name="EnsemblPlants"/>
        </authorList>
    </citation>
    <scope>IDENTIFICATION</scope>
</reference>
<feature type="domain" description="Peptidase M48" evidence="7">
    <location>
        <begin position="213"/>
        <end position="314"/>
    </location>
</feature>
<dbReference type="Gramene" id="QL12p022862:mrna">
    <property type="protein sequence ID" value="QL12p022862:mrna"/>
    <property type="gene ID" value="QL12p022862"/>
</dbReference>
<dbReference type="PANTHER" id="PTHR22726">
    <property type="entry name" value="METALLOENDOPEPTIDASE OMA1"/>
    <property type="match status" value="1"/>
</dbReference>
<organism evidence="8 9">
    <name type="scientific">Quercus lobata</name>
    <name type="common">Valley oak</name>
    <dbReference type="NCBI Taxonomy" id="97700"/>
    <lineage>
        <taxon>Eukaryota</taxon>
        <taxon>Viridiplantae</taxon>
        <taxon>Streptophyta</taxon>
        <taxon>Embryophyta</taxon>
        <taxon>Tracheophyta</taxon>
        <taxon>Spermatophyta</taxon>
        <taxon>Magnoliopsida</taxon>
        <taxon>eudicotyledons</taxon>
        <taxon>Gunneridae</taxon>
        <taxon>Pentapetalae</taxon>
        <taxon>rosids</taxon>
        <taxon>fabids</taxon>
        <taxon>Fagales</taxon>
        <taxon>Fagaceae</taxon>
        <taxon>Quercus</taxon>
    </lineage>
</organism>
<evidence type="ECO:0000256" key="4">
    <source>
        <dbReference type="ARBA" id="ARBA00022833"/>
    </source>
</evidence>
<dbReference type="EnsemblPlants" id="QL12p022862:mrna">
    <property type="protein sequence ID" value="QL12p022862:mrna"/>
    <property type="gene ID" value="QL12p022862"/>
</dbReference>
<keyword evidence="1 6" id="KW-0645">Protease</keyword>
<evidence type="ECO:0000313" key="9">
    <source>
        <dbReference type="Proteomes" id="UP000594261"/>
    </source>
</evidence>
<protein>
    <recommendedName>
        <fullName evidence="7">Peptidase M48 domain-containing protein</fullName>
    </recommendedName>
</protein>
<evidence type="ECO:0000313" key="8">
    <source>
        <dbReference type="EnsemblPlants" id="QL12p022862:mrna"/>
    </source>
</evidence>
<evidence type="ECO:0000259" key="7">
    <source>
        <dbReference type="Pfam" id="PF01435"/>
    </source>
</evidence>
<keyword evidence="9" id="KW-1185">Reference proteome</keyword>
<dbReference type="EMBL" id="LRBV02000012">
    <property type="status" value="NOT_ANNOTATED_CDS"/>
    <property type="molecule type" value="Genomic_DNA"/>
</dbReference>
<reference evidence="8 9" key="1">
    <citation type="journal article" date="2016" name="G3 (Bethesda)">
        <title>First Draft Assembly and Annotation of the Genome of a California Endemic Oak Quercus lobata Nee (Fagaceae).</title>
        <authorList>
            <person name="Sork V.L."/>
            <person name="Fitz-Gibbon S.T."/>
            <person name="Puiu D."/>
            <person name="Crepeau M."/>
            <person name="Gugger P.F."/>
            <person name="Sherman R."/>
            <person name="Stevens K."/>
            <person name="Langley C.H."/>
            <person name="Pellegrini M."/>
            <person name="Salzberg S.L."/>
        </authorList>
    </citation>
    <scope>NUCLEOTIDE SEQUENCE [LARGE SCALE GENOMIC DNA]</scope>
    <source>
        <strain evidence="8 9">cv. SW786</strain>
    </source>
</reference>
<keyword evidence="4 6" id="KW-0862">Zinc</keyword>
<dbReference type="GO" id="GO:0051603">
    <property type="term" value="P:proteolysis involved in protein catabolic process"/>
    <property type="evidence" value="ECO:0007669"/>
    <property type="project" value="TreeGrafter"/>
</dbReference>